<organism evidence="4 5">
    <name type="scientific">Streptomyces johnsoniae</name>
    <dbReference type="NCBI Taxonomy" id="3075532"/>
    <lineage>
        <taxon>Bacteria</taxon>
        <taxon>Bacillati</taxon>
        <taxon>Actinomycetota</taxon>
        <taxon>Actinomycetes</taxon>
        <taxon>Kitasatosporales</taxon>
        <taxon>Streptomycetaceae</taxon>
        <taxon>Streptomyces</taxon>
    </lineage>
</organism>
<feature type="signal peptide" evidence="2">
    <location>
        <begin position="1"/>
        <end position="23"/>
    </location>
</feature>
<feature type="chain" id="PRO_5045843155" evidence="2">
    <location>
        <begin position="24"/>
        <end position="192"/>
    </location>
</feature>
<keyword evidence="2" id="KW-0732">Signal</keyword>
<dbReference type="Proteomes" id="UP001183615">
    <property type="component" value="Unassembled WGS sequence"/>
</dbReference>
<dbReference type="EMBL" id="JAVREV010000007">
    <property type="protein sequence ID" value="MDT0443706.1"/>
    <property type="molecule type" value="Genomic_DNA"/>
</dbReference>
<evidence type="ECO:0000313" key="5">
    <source>
        <dbReference type="Proteomes" id="UP001183615"/>
    </source>
</evidence>
<protein>
    <submittedName>
        <fullName evidence="4">Superoxide dismutase family protein</fullName>
    </submittedName>
</protein>
<reference evidence="5" key="1">
    <citation type="submission" date="2023-07" db="EMBL/GenBank/DDBJ databases">
        <title>30 novel species of actinomycetes from the DSMZ collection.</title>
        <authorList>
            <person name="Nouioui I."/>
        </authorList>
    </citation>
    <scope>NUCLEOTIDE SEQUENCE [LARGE SCALE GENOMIC DNA]</scope>
    <source>
        <strain evidence="5">DSM 41886</strain>
    </source>
</reference>
<comment type="caution">
    <text evidence="4">The sequence shown here is derived from an EMBL/GenBank/DDBJ whole genome shotgun (WGS) entry which is preliminary data.</text>
</comment>
<accession>A0ABU2S3Z7</accession>
<gene>
    <name evidence="4" type="ORF">RM779_14055</name>
</gene>
<evidence type="ECO:0000256" key="1">
    <source>
        <dbReference type="ARBA" id="ARBA00010457"/>
    </source>
</evidence>
<sequence>MRILATGAAAMAAVLATAGAAVAAAGQGDVLLYDAGRFAPVGEAGGEVPKAVTYDEELVPAGSTIHVAQAIRGEAMQIEVAALGLVPGHTYGTHVHTEPCGADPADSGGHYQDEPGVVDAQNEVWLDFTVDARGVGKAETGKNWLFRTGGAGSVVLHERATSEGHDEHPPGDAGGRVACFTLPFAGEDAAAR</sequence>
<dbReference type="Gene3D" id="2.60.40.200">
    <property type="entry name" value="Superoxide dismutase, copper/zinc binding domain"/>
    <property type="match status" value="1"/>
</dbReference>
<dbReference type="InterPro" id="IPR001424">
    <property type="entry name" value="SOD_Cu_Zn_dom"/>
</dbReference>
<name>A0ABU2S3Z7_9ACTN</name>
<keyword evidence="5" id="KW-1185">Reference proteome</keyword>
<evidence type="ECO:0000256" key="2">
    <source>
        <dbReference type="SAM" id="SignalP"/>
    </source>
</evidence>
<comment type="similarity">
    <text evidence="1">Belongs to the Cu-Zn superoxide dismutase family.</text>
</comment>
<evidence type="ECO:0000313" key="4">
    <source>
        <dbReference type="EMBL" id="MDT0443706.1"/>
    </source>
</evidence>
<dbReference type="SUPFAM" id="SSF49329">
    <property type="entry name" value="Cu,Zn superoxide dismutase-like"/>
    <property type="match status" value="1"/>
</dbReference>
<dbReference type="RefSeq" id="WP_311618021.1">
    <property type="nucleotide sequence ID" value="NZ_JAVREV010000007.1"/>
</dbReference>
<dbReference type="InterPro" id="IPR036423">
    <property type="entry name" value="SOD-like_Cu/Zn_dom_sf"/>
</dbReference>
<dbReference type="Pfam" id="PF00080">
    <property type="entry name" value="Sod_Cu"/>
    <property type="match status" value="1"/>
</dbReference>
<evidence type="ECO:0000259" key="3">
    <source>
        <dbReference type="Pfam" id="PF00080"/>
    </source>
</evidence>
<feature type="domain" description="Superoxide dismutase copper/zinc binding" evidence="3">
    <location>
        <begin position="64"/>
        <end position="179"/>
    </location>
</feature>
<proteinExistence type="inferred from homology"/>